<proteinExistence type="predicted"/>
<dbReference type="Pfam" id="PF00171">
    <property type="entry name" value="Aldedh"/>
    <property type="match status" value="1"/>
</dbReference>
<dbReference type="Gene3D" id="3.40.309.10">
    <property type="entry name" value="Aldehyde Dehydrogenase, Chain A, domain 2"/>
    <property type="match status" value="1"/>
</dbReference>
<feature type="domain" description="Aldehyde dehydrogenase" evidence="2">
    <location>
        <begin position="70"/>
        <end position="266"/>
    </location>
</feature>
<gene>
    <name evidence="3" type="ORF">GA0070610_2027</name>
</gene>
<evidence type="ECO:0000313" key="3">
    <source>
        <dbReference type="EMBL" id="SCG15784.1"/>
    </source>
</evidence>
<protein>
    <submittedName>
        <fullName evidence="3">Sulfoacetaldehyde dehydrogenase</fullName>
    </submittedName>
</protein>
<dbReference type="Gene3D" id="3.40.605.10">
    <property type="entry name" value="Aldehyde Dehydrogenase, Chain A, domain 1"/>
    <property type="match status" value="1"/>
</dbReference>
<evidence type="ECO:0000313" key="4">
    <source>
        <dbReference type="Proteomes" id="UP000198251"/>
    </source>
</evidence>
<keyword evidence="4" id="KW-1185">Reference proteome</keyword>
<name>A0A1C5G7D3_MICEH</name>
<evidence type="ECO:0000256" key="1">
    <source>
        <dbReference type="ARBA" id="ARBA00023002"/>
    </source>
</evidence>
<dbReference type="GeneID" id="95801845"/>
<dbReference type="InterPro" id="IPR015590">
    <property type="entry name" value="Aldehyde_DH_dom"/>
</dbReference>
<evidence type="ECO:0000259" key="2">
    <source>
        <dbReference type="Pfam" id="PF00171"/>
    </source>
</evidence>
<organism evidence="3 4">
    <name type="scientific">Micromonospora echinofusca</name>
    <dbReference type="NCBI Taxonomy" id="47858"/>
    <lineage>
        <taxon>Bacteria</taxon>
        <taxon>Bacillati</taxon>
        <taxon>Actinomycetota</taxon>
        <taxon>Actinomycetes</taxon>
        <taxon>Micromonosporales</taxon>
        <taxon>Micromonosporaceae</taxon>
        <taxon>Micromonospora</taxon>
    </lineage>
</organism>
<sequence length="478" mass="50492">MVTHSVAAALARARAAQAQAEHWSQDRVDAVVAAVGWRCYAPEQARALSTLAYDETRLGDREHLYTLHRRRVLGTLQDLHGVTTVGVVEDRPDLGVQKLAKPIGVIAVASPSTAPCSGVIGNALPMLKTRNAVVFSPNPSARISVLRTVEVMRAALAQVGAPVDLVQCLEHSNREAAEALMRAADLVVAVGGGGTVARAYMSGTPAISAGVGNATVVVDDSADLKEAATKIVHGGGFNNGTSCSSESNVLVDATVEVPFAAELARAGAHLCDDQETARLRTLLWNGDGRLNRDVIGRSAATLAAEAKIQLSSDSTSVLIARVPDVDLADVLFTEKLAPVVTLTPYRHFDDAVAAVAAITDACGRGHSCGIHSHRPDRVARLAERVRLCRVMVNQSTAVGNSGSFENGLPFTSTVASGSWGGCAQSENVTWRNFVNYTSVSRPVQRQLRTEEELFGGHWSAHGRSVGPVCDALYDDTLV</sequence>
<reference evidence="3 4" key="1">
    <citation type="submission" date="2016-06" db="EMBL/GenBank/DDBJ databases">
        <authorList>
            <person name="Kjaerup R.B."/>
            <person name="Dalgaard T.S."/>
            <person name="Juul-Madsen H.R."/>
        </authorList>
    </citation>
    <scope>NUCLEOTIDE SEQUENCE [LARGE SCALE GENOMIC DNA]</scope>
    <source>
        <strain evidence="3 4">DSM 43913</strain>
    </source>
</reference>
<dbReference type="InterPro" id="IPR016162">
    <property type="entry name" value="Ald_DH_N"/>
</dbReference>
<accession>A0A1C5G7D3</accession>
<dbReference type="InterPro" id="IPR016161">
    <property type="entry name" value="Ald_DH/histidinol_DH"/>
</dbReference>
<dbReference type="PANTHER" id="PTHR11699">
    <property type="entry name" value="ALDEHYDE DEHYDROGENASE-RELATED"/>
    <property type="match status" value="1"/>
</dbReference>
<dbReference type="EMBL" id="LT607733">
    <property type="protein sequence ID" value="SCG15784.1"/>
    <property type="molecule type" value="Genomic_DNA"/>
</dbReference>
<dbReference type="GO" id="GO:0016620">
    <property type="term" value="F:oxidoreductase activity, acting on the aldehyde or oxo group of donors, NAD or NADP as acceptor"/>
    <property type="evidence" value="ECO:0007669"/>
    <property type="project" value="InterPro"/>
</dbReference>
<dbReference type="RefSeq" id="WP_088999763.1">
    <property type="nucleotide sequence ID" value="NZ_JBFAAC010000014.1"/>
</dbReference>
<dbReference type="AlphaFoldDB" id="A0A1C5G7D3"/>
<dbReference type="Proteomes" id="UP000198251">
    <property type="component" value="Chromosome I"/>
</dbReference>
<keyword evidence="1" id="KW-0560">Oxidoreductase</keyword>
<dbReference type="InterPro" id="IPR016163">
    <property type="entry name" value="Ald_DH_C"/>
</dbReference>
<dbReference type="SUPFAM" id="SSF53720">
    <property type="entry name" value="ALDH-like"/>
    <property type="match status" value="1"/>
</dbReference>